<dbReference type="SUPFAM" id="SSF55811">
    <property type="entry name" value="Nudix"/>
    <property type="match status" value="1"/>
</dbReference>
<dbReference type="Pfam" id="PF00293">
    <property type="entry name" value="NUDIX"/>
    <property type="match status" value="1"/>
</dbReference>
<dbReference type="Proteomes" id="UP000583556">
    <property type="component" value="Unassembled WGS sequence"/>
</dbReference>
<dbReference type="GO" id="GO:0019693">
    <property type="term" value="P:ribose phosphate metabolic process"/>
    <property type="evidence" value="ECO:0007669"/>
    <property type="project" value="TreeGrafter"/>
</dbReference>
<dbReference type="EMBL" id="JABBGM010000001">
    <property type="protein sequence ID" value="NML92076.1"/>
    <property type="molecule type" value="Genomic_DNA"/>
</dbReference>
<proteinExistence type="inferred from homology"/>
<dbReference type="PROSITE" id="PS51462">
    <property type="entry name" value="NUDIX"/>
    <property type="match status" value="1"/>
</dbReference>
<dbReference type="RefSeq" id="WP_169491361.1">
    <property type="nucleotide sequence ID" value="NZ_JABBGM010000001.1"/>
</dbReference>
<organism evidence="9 10">
    <name type="scientific">Novosphingobium olei</name>
    <dbReference type="NCBI Taxonomy" id="2728851"/>
    <lineage>
        <taxon>Bacteria</taxon>
        <taxon>Pseudomonadati</taxon>
        <taxon>Pseudomonadota</taxon>
        <taxon>Alphaproteobacteria</taxon>
        <taxon>Sphingomonadales</taxon>
        <taxon>Sphingomonadaceae</taxon>
        <taxon>Novosphingobium</taxon>
    </lineage>
</organism>
<evidence type="ECO:0000256" key="5">
    <source>
        <dbReference type="ARBA" id="ARBA00022801"/>
    </source>
</evidence>
<protein>
    <recommendedName>
        <fullName evidence="4">GDP-mannose pyrophosphatase</fullName>
    </recommendedName>
    <alternativeName>
        <fullName evidence="6">GDP-mannose hydrolase</fullName>
    </alternativeName>
    <alternativeName>
        <fullName evidence="7">GDPMK</fullName>
    </alternativeName>
</protein>
<keyword evidence="10" id="KW-1185">Reference proteome</keyword>
<evidence type="ECO:0000313" key="10">
    <source>
        <dbReference type="Proteomes" id="UP000583556"/>
    </source>
</evidence>
<dbReference type="PANTHER" id="PTHR11839:SF18">
    <property type="entry name" value="NUDIX HYDROLASE DOMAIN-CONTAINING PROTEIN"/>
    <property type="match status" value="1"/>
</dbReference>
<evidence type="ECO:0000256" key="2">
    <source>
        <dbReference type="ARBA" id="ARBA00001946"/>
    </source>
</evidence>
<dbReference type="Gene3D" id="3.90.79.10">
    <property type="entry name" value="Nucleoside Triphosphate Pyrophosphohydrolase"/>
    <property type="match status" value="1"/>
</dbReference>
<comment type="cofactor">
    <cofactor evidence="2">
        <name>Mg(2+)</name>
        <dbReference type="ChEBI" id="CHEBI:18420"/>
    </cofactor>
</comment>
<evidence type="ECO:0000313" key="9">
    <source>
        <dbReference type="EMBL" id="NML92076.1"/>
    </source>
</evidence>
<dbReference type="InterPro" id="IPR000086">
    <property type="entry name" value="NUDIX_hydrolase_dom"/>
</dbReference>
<dbReference type="InterPro" id="IPR015797">
    <property type="entry name" value="NUDIX_hydrolase-like_dom_sf"/>
</dbReference>
<evidence type="ECO:0000256" key="1">
    <source>
        <dbReference type="ARBA" id="ARBA00000847"/>
    </source>
</evidence>
<evidence type="ECO:0000256" key="3">
    <source>
        <dbReference type="ARBA" id="ARBA00007275"/>
    </source>
</evidence>
<reference evidence="9 10" key="1">
    <citation type="submission" date="2020-04" db="EMBL/GenBank/DDBJ databases">
        <title>Novosphingobium sp. TW-4 isolated from soil.</title>
        <authorList>
            <person name="Dahal R.H."/>
            <person name="Chaudhary D.K."/>
        </authorList>
    </citation>
    <scope>NUCLEOTIDE SEQUENCE [LARGE SCALE GENOMIC DNA]</scope>
    <source>
        <strain evidence="9 10">TW-4</strain>
    </source>
</reference>
<comment type="caution">
    <text evidence="9">The sequence shown here is derived from an EMBL/GenBank/DDBJ whole genome shotgun (WGS) entry which is preliminary data.</text>
</comment>
<dbReference type="GO" id="GO:0016787">
    <property type="term" value="F:hydrolase activity"/>
    <property type="evidence" value="ECO:0007669"/>
    <property type="project" value="UniProtKB-KW"/>
</dbReference>
<evidence type="ECO:0000256" key="4">
    <source>
        <dbReference type="ARBA" id="ARBA00016377"/>
    </source>
</evidence>
<name>A0A7Y0G7L4_9SPHN</name>
<dbReference type="CDD" id="cd03424">
    <property type="entry name" value="NUDIX_ADPRase_Nudt5_UGPPase_Nudt14"/>
    <property type="match status" value="1"/>
</dbReference>
<dbReference type="PANTHER" id="PTHR11839">
    <property type="entry name" value="UDP/ADP-SUGAR PYROPHOSPHATASE"/>
    <property type="match status" value="1"/>
</dbReference>
<gene>
    <name evidence="9" type="ORF">HHL27_00075</name>
</gene>
<feature type="domain" description="Nudix hydrolase" evidence="8">
    <location>
        <begin position="36"/>
        <end position="170"/>
    </location>
</feature>
<evidence type="ECO:0000256" key="7">
    <source>
        <dbReference type="ARBA" id="ARBA00032272"/>
    </source>
</evidence>
<comment type="catalytic activity">
    <reaction evidence="1">
        <text>GDP-alpha-D-mannose + H2O = alpha-D-mannose 1-phosphate + GMP + 2 H(+)</text>
        <dbReference type="Rhea" id="RHEA:27978"/>
        <dbReference type="ChEBI" id="CHEBI:15377"/>
        <dbReference type="ChEBI" id="CHEBI:15378"/>
        <dbReference type="ChEBI" id="CHEBI:57527"/>
        <dbReference type="ChEBI" id="CHEBI:58115"/>
        <dbReference type="ChEBI" id="CHEBI:58409"/>
    </reaction>
</comment>
<evidence type="ECO:0000256" key="6">
    <source>
        <dbReference type="ARBA" id="ARBA00032162"/>
    </source>
</evidence>
<dbReference type="GO" id="GO:0006753">
    <property type="term" value="P:nucleoside phosphate metabolic process"/>
    <property type="evidence" value="ECO:0007669"/>
    <property type="project" value="TreeGrafter"/>
</dbReference>
<keyword evidence="5 9" id="KW-0378">Hydrolase</keyword>
<sequence length="182" mass="20199">MSLEDEFRDIPEEVRWEGRFIVTKTRGRWEYVGRTRNIRAAVILAIDEGHVILVEQFRVPLGRPSIEMPAGLIGDIEGSEGEDAAIAAARELEEETGYRAGRMEEIGEFFSSPGMVTEAFTMFRAHDLVKVGEGGGTEGEGITVHRVPLDGFDAFIAEKRAAGYGIDVRMLMLIGARMPELR</sequence>
<dbReference type="AlphaFoldDB" id="A0A7Y0G7L4"/>
<comment type="similarity">
    <text evidence="3">Belongs to the Nudix hydrolase family. NudK subfamily.</text>
</comment>
<accession>A0A7Y0G7L4</accession>
<evidence type="ECO:0000259" key="8">
    <source>
        <dbReference type="PROSITE" id="PS51462"/>
    </source>
</evidence>